<evidence type="ECO:0000256" key="2">
    <source>
        <dbReference type="ARBA" id="ARBA00022603"/>
    </source>
</evidence>
<dbReference type="Gene3D" id="3.20.20.480">
    <property type="entry name" value="Trimethylamine methyltransferase-like"/>
    <property type="match status" value="1"/>
</dbReference>
<proteinExistence type="inferred from homology"/>
<evidence type="ECO:0000256" key="1">
    <source>
        <dbReference type="ARBA" id="ARBA00007137"/>
    </source>
</evidence>
<dbReference type="GO" id="GO:0008168">
    <property type="term" value="F:methyltransferase activity"/>
    <property type="evidence" value="ECO:0007669"/>
    <property type="project" value="UniProtKB-KW"/>
</dbReference>
<dbReference type="InterPro" id="IPR038601">
    <property type="entry name" value="MttB-like_sf"/>
</dbReference>
<evidence type="ECO:0000256" key="3">
    <source>
        <dbReference type="ARBA" id="ARBA00022679"/>
    </source>
</evidence>
<reference evidence="4" key="1">
    <citation type="journal article" date="2015" name="Nature">
        <title>Complex archaea that bridge the gap between prokaryotes and eukaryotes.</title>
        <authorList>
            <person name="Spang A."/>
            <person name="Saw J.H."/>
            <person name="Jorgensen S.L."/>
            <person name="Zaremba-Niedzwiedzka K."/>
            <person name="Martijn J."/>
            <person name="Lind A.E."/>
            <person name="van Eijk R."/>
            <person name="Schleper C."/>
            <person name="Guy L."/>
            <person name="Ettema T.J."/>
        </authorList>
    </citation>
    <scope>NUCLEOTIDE SEQUENCE</scope>
</reference>
<dbReference type="AlphaFoldDB" id="A0A0F9AJC4"/>
<keyword evidence="2" id="KW-0489">Methyltransferase</keyword>
<comment type="similarity">
    <text evidence="1">Belongs to the trimethylamine methyltransferase family.</text>
</comment>
<dbReference type="Pfam" id="PF06253">
    <property type="entry name" value="MTTB"/>
    <property type="match status" value="1"/>
</dbReference>
<evidence type="ECO:0000313" key="4">
    <source>
        <dbReference type="EMBL" id="KKK72281.1"/>
    </source>
</evidence>
<protein>
    <submittedName>
        <fullName evidence="4">Uncharacterized protein</fullName>
    </submittedName>
</protein>
<organism evidence="4">
    <name type="scientific">marine sediment metagenome</name>
    <dbReference type="NCBI Taxonomy" id="412755"/>
    <lineage>
        <taxon>unclassified sequences</taxon>
        <taxon>metagenomes</taxon>
        <taxon>ecological metagenomes</taxon>
    </lineage>
</organism>
<name>A0A0F9AJC4_9ZZZZ</name>
<dbReference type="GO" id="GO:0032259">
    <property type="term" value="P:methylation"/>
    <property type="evidence" value="ECO:0007669"/>
    <property type="project" value="UniProtKB-KW"/>
</dbReference>
<comment type="caution">
    <text evidence="4">The sequence shown here is derived from an EMBL/GenBank/DDBJ whole genome shotgun (WGS) entry which is preliminary data.</text>
</comment>
<dbReference type="EMBL" id="LAZR01057327">
    <property type="protein sequence ID" value="KKK72281.1"/>
    <property type="molecule type" value="Genomic_DNA"/>
</dbReference>
<dbReference type="InterPro" id="IPR010426">
    <property type="entry name" value="MTTB_MeTrfase"/>
</dbReference>
<sequence length="87" mass="9273">MAHTQLAHFYNVPSGGYIGLTNAHSNDAQSGYETGMNTTAALLAGSDMFNMGGLLSSLMVFDFSKAVIDNEIALMLKRIMKGLALSK</sequence>
<gene>
    <name evidence="4" type="ORF">LCGC14_2905440</name>
</gene>
<keyword evidence="3" id="KW-0808">Transferase</keyword>
<dbReference type="GO" id="GO:0015948">
    <property type="term" value="P:methanogenesis"/>
    <property type="evidence" value="ECO:0007669"/>
    <property type="project" value="InterPro"/>
</dbReference>
<accession>A0A0F9AJC4</accession>